<dbReference type="InterPro" id="IPR015424">
    <property type="entry name" value="PyrdxlP-dep_Trfase"/>
</dbReference>
<evidence type="ECO:0000256" key="2">
    <source>
        <dbReference type="ARBA" id="ARBA00022898"/>
    </source>
</evidence>
<comment type="cofactor">
    <cofactor evidence="1 3">
        <name>pyridoxal 5'-phosphate</name>
        <dbReference type="ChEBI" id="CHEBI:597326"/>
    </cofactor>
</comment>
<keyword evidence="2" id="KW-0663">Pyridoxal phosphate</keyword>
<accession>A0A0M6XU81</accession>
<feature type="domain" description="Aminotransferase class I/classII large" evidence="4">
    <location>
        <begin position="169"/>
        <end position="318"/>
    </location>
</feature>
<dbReference type="Gene3D" id="3.40.640.10">
    <property type="entry name" value="Type I PLP-dependent aspartate aminotransferase-like (Major domain)"/>
    <property type="match status" value="1"/>
</dbReference>
<dbReference type="EMBL" id="CXPG01000020">
    <property type="protein sequence ID" value="CTQ33771.1"/>
    <property type="molecule type" value="Genomic_DNA"/>
</dbReference>
<keyword evidence="3 5" id="KW-0032">Aminotransferase</keyword>
<dbReference type="CDD" id="cd00609">
    <property type="entry name" value="AAT_like"/>
    <property type="match status" value="1"/>
</dbReference>
<dbReference type="Pfam" id="PF00155">
    <property type="entry name" value="Aminotran_1_2"/>
    <property type="match status" value="1"/>
</dbReference>
<dbReference type="InterPro" id="IPR004839">
    <property type="entry name" value="Aminotransferase_I/II_large"/>
</dbReference>
<gene>
    <name evidence="5" type="primary">hisC_2</name>
    <name evidence="5" type="ORF">JAN5088_02557</name>
</gene>
<keyword evidence="6" id="KW-1185">Reference proteome</keyword>
<dbReference type="GO" id="GO:0008483">
    <property type="term" value="F:transaminase activity"/>
    <property type="evidence" value="ECO:0007669"/>
    <property type="project" value="UniProtKB-KW"/>
</dbReference>
<dbReference type="InterPro" id="IPR015422">
    <property type="entry name" value="PyrdxlP-dep_Trfase_small"/>
</dbReference>
<dbReference type="PROSITE" id="PS00105">
    <property type="entry name" value="AA_TRANSFER_CLASS_1"/>
    <property type="match status" value="1"/>
</dbReference>
<evidence type="ECO:0000313" key="5">
    <source>
        <dbReference type="EMBL" id="CTQ33771.1"/>
    </source>
</evidence>
<dbReference type="PANTHER" id="PTHR42885">
    <property type="entry name" value="HISTIDINOL-PHOSPHATE AMINOTRANSFERASE-RELATED"/>
    <property type="match status" value="1"/>
</dbReference>
<name>A0A0M6XU81_9RHOB</name>
<comment type="similarity">
    <text evidence="3">Belongs to the class-I pyridoxal-phosphate-dependent aminotransferase family.</text>
</comment>
<sequence length="332" mass="35317">MAPRDQGSFRDPASTAARLTFVACERDHGGGLDAARARWGGAVEDWIDLSTGINPEPYPLPTFTDRDWTALPDRDARQALEHAARRFWNVPDGAAVLAAPGASALIARIPALLPAGSVDIPGPTYNEHAAAFTAAGWTLAEGAADARVLVHPNNPDGRRWSAADASAPLTVIDESFCDVAPEISLMSLAARPGTIVLRSFGKFWGLAGLRLGFAMGDPNLLARLAGMLGPWPVAGPALRVGAAALADPDWAARTRGRLAADAAQLDGLLAPHGTCVGGTDLYRLFDVGDAAAMQDRLARHRIWSRVFPYSTGWLRLGLPPRDGWERLERTLA</sequence>
<keyword evidence="3 5" id="KW-0808">Transferase</keyword>
<evidence type="ECO:0000259" key="4">
    <source>
        <dbReference type="Pfam" id="PF00155"/>
    </source>
</evidence>
<dbReference type="OrthoDB" id="9799304at2"/>
<protein>
    <recommendedName>
        <fullName evidence="3">Aminotransferase</fullName>
        <ecNumber evidence="3">2.6.1.-</ecNumber>
    </recommendedName>
</protein>
<reference evidence="5 6" key="1">
    <citation type="submission" date="2015-07" db="EMBL/GenBank/DDBJ databases">
        <authorList>
            <person name="Noorani M."/>
        </authorList>
    </citation>
    <scope>NUCLEOTIDE SEQUENCE [LARGE SCALE GENOMIC DNA]</scope>
    <source>
        <strain evidence="5 6">CECT 5088</strain>
    </source>
</reference>
<evidence type="ECO:0000313" key="6">
    <source>
        <dbReference type="Proteomes" id="UP000048908"/>
    </source>
</evidence>
<dbReference type="PANTHER" id="PTHR42885:SF1">
    <property type="entry name" value="THREONINE-PHOSPHATE DECARBOXYLASE"/>
    <property type="match status" value="1"/>
</dbReference>
<dbReference type="InterPro" id="IPR004838">
    <property type="entry name" value="NHTrfase_class1_PyrdxlP-BS"/>
</dbReference>
<dbReference type="Proteomes" id="UP000048908">
    <property type="component" value="Unassembled WGS sequence"/>
</dbReference>
<dbReference type="EC" id="2.6.1.-" evidence="3"/>
<proteinExistence type="inferred from homology"/>
<dbReference type="AlphaFoldDB" id="A0A0M6XU81"/>
<dbReference type="InterPro" id="IPR015421">
    <property type="entry name" value="PyrdxlP-dep_Trfase_major"/>
</dbReference>
<organism evidence="5 6">
    <name type="scientific">Jannaschia rubra</name>
    <dbReference type="NCBI Taxonomy" id="282197"/>
    <lineage>
        <taxon>Bacteria</taxon>
        <taxon>Pseudomonadati</taxon>
        <taxon>Pseudomonadota</taxon>
        <taxon>Alphaproteobacteria</taxon>
        <taxon>Rhodobacterales</taxon>
        <taxon>Roseobacteraceae</taxon>
        <taxon>Jannaschia</taxon>
    </lineage>
</organism>
<dbReference type="Gene3D" id="3.90.1150.10">
    <property type="entry name" value="Aspartate Aminotransferase, domain 1"/>
    <property type="match status" value="1"/>
</dbReference>
<evidence type="ECO:0000256" key="3">
    <source>
        <dbReference type="RuleBase" id="RU000481"/>
    </source>
</evidence>
<dbReference type="GO" id="GO:0030170">
    <property type="term" value="F:pyridoxal phosphate binding"/>
    <property type="evidence" value="ECO:0007669"/>
    <property type="project" value="InterPro"/>
</dbReference>
<dbReference type="STRING" id="282197.SAMN04488517_102607"/>
<dbReference type="SUPFAM" id="SSF53383">
    <property type="entry name" value="PLP-dependent transferases"/>
    <property type="match status" value="1"/>
</dbReference>
<evidence type="ECO:0000256" key="1">
    <source>
        <dbReference type="ARBA" id="ARBA00001933"/>
    </source>
</evidence>